<accession>A0ABW2R0D9</accession>
<dbReference type="InterPro" id="IPR011044">
    <property type="entry name" value="Quino_amine_DH_bsu"/>
</dbReference>
<evidence type="ECO:0000313" key="3">
    <source>
        <dbReference type="Proteomes" id="UP001596473"/>
    </source>
</evidence>
<feature type="signal peptide" evidence="1">
    <location>
        <begin position="1"/>
        <end position="25"/>
    </location>
</feature>
<evidence type="ECO:0000256" key="1">
    <source>
        <dbReference type="SAM" id="SignalP"/>
    </source>
</evidence>
<comment type="caution">
    <text evidence="2">The sequence shown here is derived from an EMBL/GenBank/DDBJ whole genome shotgun (WGS) entry which is preliminary data.</text>
</comment>
<proteinExistence type="predicted"/>
<evidence type="ECO:0000313" key="2">
    <source>
        <dbReference type="EMBL" id="MFC7420665.1"/>
    </source>
</evidence>
<dbReference type="InterPro" id="IPR008311">
    <property type="entry name" value="UCP028101"/>
</dbReference>
<dbReference type="EMBL" id="JBHTBQ010000025">
    <property type="protein sequence ID" value="MFC7420665.1"/>
    <property type="molecule type" value="Genomic_DNA"/>
</dbReference>
<dbReference type="PIRSF" id="PIRSF028101">
    <property type="entry name" value="UCP028101"/>
    <property type="match status" value="1"/>
</dbReference>
<feature type="chain" id="PRO_5045063845" evidence="1">
    <location>
        <begin position="26"/>
        <end position="346"/>
    </location>
</feature>
<keyword evidence="1" id="KW-0732">Signal</keyword>
<dbReference type="Pfam" id="PF07433">
    <property type="entry name" value="DUF1513"/>
    <property type="match status" value="1"/>
</dbReference>
<keyword evidence="3" id="KW-1185">Reference proteome</keyword>
<protein>
    <submittedName>
        <fullName evidence="2">DUF1513 domain-containing protein</fullName>
    </submittedName>
</protein>
<gene>
    <name evidence="2" type="ORF">ACFQNF_12375</name>
</gene>
<dbReference type="Proteomes" id="UP001596473">
    <property type="component" value="Unassembled WGS sequence"/>
</dbReference>
<dbReference type="SUPFAM" id="SSF50969">
    <property type="entry name" value="YVTN repeat-like/Quinoprotein amine dehydrogenase"/>
    <property type="match status" value="1"/>
</dbReference>
<reference evidence="3" key="1">
    <citation type="journal article" date="2019" name="Int. J. Syst. Evol. Microbiol.">
        <title>The Global Catalogue of Microorganisms (GCM) 10K type strain sequencing project: providing services to taxonomists for standard genome sequencing and annotation.</title>
        <authorList>
            <consortium name="The Broad Institute Genomics Platform"/>
            <consortium name="The Broad Institute Genome Sequencing Center for Infectious Disease"/>
            <person name="Wu L."/>
            <person name="Ma J."/>
        </authorList>
    </citation>
    <scope>NUCLEOTIDE SEQUENCE [LARGE SCALE GENOMIC DNA]</scope>
    <source>
        <strain evidence="3">CCUG 62945</strain>
    </source>
</reference>
<sequence length="346" mass="36659">MAINLPRRRLMQSLALLALPLPAWAVGETPPVLLAAQLGKNFGAVGGKAVTTPTRGHGIIPITGNEAILLARRPGYWMMRINWQTGEIVRQVAAAENRHFFGHAVLSPDGRTLLTSENNIQTGQGLIGLYHPQTLQRLGELSSHGIGPHELLFIDSQTLAIANGGILTLPQSGRDKLNLATMQPSVVLLDWPSGQKKSEHILPETTLSLRHLALSSDGALGIAIQAESPRGDSVDNAPLLAILRDGKLSLAETVPGLGGYAASIAAVGTQFILSCLEGNALAIWNSNGSAHRQCGLLRPAGIAAWGDQAYVSTELGVITLLDPQNGSLTPISSHPTIKWDNHLILA</sequence>
<name>A0ABW2R0D9_9NEIS</name>
<organism evidence="2 3">
    <name type="scientific">Iodobacter arcticus</name>
    <dbReference type="NCBI Taxonomy" id="590593"/>
    <lineage>
        <taxon>Bacteria</taxon>
        <taxon>Pseudomonadati</taxon>
        <taxon>Pseudomonadota</taxon>
        <taxon>Betaproteobacteria</taxon>
        <taxon>Neisseriales</taxon>
        <taxon>Chitinibacteraceae</taxon>
        <taxon>Iodobacter</taxon>
    </lineage>
</organism>